<dbReference type="EMBL" id="UYYG01001296">
    <property type="protein sequence ID" value="VDN60978.1"/>
    <property type="molecule type" value="Genomic_DNA"/>
</dbReference>
<dbReference type="WBParaSite" id="DME_0001070501-mRNA-1">
    <property type="protein sequence ID" value="DME_0001070501-mRNA-1"/>
    <property type="gene ID" value="DME_0001070501"/>
</dbReference>
<reference evidence="2 4" key="2">
    <citation type="submission" date="2018-11" db="EMBL/GenBank/DDBJ databases">
        <authorList>
            <consortium name="Pathogen Informatics"/>
        </authorList>
    </citation>
    <scope>NUCLEOTIDE SEQUENCE [LARGE SCALE GENOMIC DNA]</scope>
</reference>
<evidence type="ECO:0000313" key="2">
    <source>
        <dbReference type="EMBL" id="VDN60978.1"/>
    </source>
</evidence>
<dbReference type="OrthoDB" id="5851695at2759"/>
<evidence type="ECO:0000313" key="3">
    <source>
        <dbReference type="Proteomes" id="UP000038040"/>
    </source>
</evidence>
<keyword evidence="4" id="KW-1185">Reference proteome</keyword>
<sequence length="122" mass="12988">MYVALIVFSFVQKIYPQVVNNPVIDQCFVEVPGQGGAAVPGGVPGGAVANVRRPSPLANVRRPSPLAHACSNNNDAFCAAVFDLTTAQDLQNNANPMMAYKVNENCQKSALRGEAIRTCPRS</sequence>
<dbReference type="Proteomes" id="UP000038040">
    <property type="component" value="Unplaced"/>
</dbReference>
<gene>
    <name evidence="2" type="ORF">DME_LOCUS10951</name>
</gene>
<protein>
    <submittedName>
        <fullName evidence="5">ShKT domain-containing protein</fullName>
    </submittedName>
</protein>
<accession>A0A0N4URM3</accession>
<dbReference type="Proteomes" id="UP000274756">
    <property type="component" value="Unassembled WGS sequence"/>
</dbReference>
<keyword evidence="1" id="KW-0732">Signal</keyword>
<evidence type="ECO:0000256" key="1">
    <source>
        <dbReference type="SAM" id="SignalP"/>
    </source>
</evidence>
<reference evidence="5" key="1">
    <citation type="submission" date="2017-02" db="UniProtKB">
        <authorList>
            <consortium name="WormBaseParasite"/>
        </authorList>
    </citation>
    <scope>IDENTIFICATION</scope>
</reference>
<feature type="signal peptide" evidence="1">
    <location>
        <begin position="1"/>
        <end position="16"/>
    </location>
</feature>
<evidence type="ECO:0000313" key="5">
    <source>
        <dbReference type="WBParaSite" id="DME_0001070501-mRNA-1"/>
    </source>
</evidence>
<feature type="chain" id="PRO_5041040019" evidence="1">
    <location>
        <begin position="17"/>
        <end position="122"/>
    </location>
</feature>
<dbReference type="AlphaFoldDB" id="A0A0N4URM3"/>
<proteinExistence type="predicted"/>
<name>A0A0N4URM3_DRAME</name>
<evidence type="ECO:0000313" key="4">
    <source>
        <dbReference type="Proteomes" id="UP000274756"/>
    </source>
</evidence>
<organism evidence="3 5">
    <name type="scientific">Dracunculus medinensis</name>
    <name type="common">Guinea worm</name>
    <dbReference type="NCBI Taxonomy" id="318479"/>
    <lineage>
        <taxon>Eukaryota</taxon>
        <taxon>Metazoa</taxon>
        <taxon>Ecdysozoa</taxon>
        <taxon>Nematoda</taxon>
        <taxon>Chromadorea</taxon>
        <taxon>Rhabditida</taxon>
        <taxon>Spirurina</taxon>
        <taxon>Dracunculoidea</taxon>
        <taxon>Dracunculidae</taxon>
        <taxon>Dracunculus</taxon>
    </lineage>
</organism>